<dbReference type="PANTHER" id="PTHR12151:SF25">
    <property type="entry name" value="LINALOOL DEHYDRATASE_ISOMERASE DOMAIN-CONTAINING PROTEIN"/>
    <property type="match status" value="1"/>
</dbReference>
<evidence type="ECO:0000313" key="7">
    <source>
        <dbReference type="EMBL" id="RZF65323.1"/>
    </source>
</evidence>
<dbReference type="Gene3D" id="3.40.30.10">
    <property type="entry name" value="Glutaredoxin"/>
    <property type="match status" value="1"/>
</dbReference>
<organism evidence="7 8">
    <name type="scientific">Sphingomonas populi</name>
    <dbReference type="NCBI Taxonomy" id="2484750"/>
    <lineage>
        <taxon>Bacteria</taxon>
        <taxon>Pseudomonadati</taxon>
        <taxon>Pseudomonadota</taxon>
        <taxon>Alphaproteobacteria</taxon>
        <taxon>Sphingomonadales</taxon>
        <taxon>Sphingomonadaceae</taxon>
        <taxon>Sphingomonas</taxon>
    </lineage>
</organism>
<accession>A0A4Q6XX34</accession>
<dbReference type="PANTHER" id="PTHR12151">
    <property type="entry name" value="ELECTRON TRANSPORT PROTIN SCO1/SENC FAMILY MEMBER"/>
    <property type="match status" value="1"/>
</dbReference>
<keyword evidence="5" id="KW-0732">Signal</keyword>
<gene>
    <name evidence="7" type="ORF">EWE75_06545</name>
</gene>
<feature type="signal peptide" evidence="5">
    <location>
        <begin position="1"/>
        <end position="25"/>
    </location>
</feature>
<protein>
    <submittedName>
        <fullName evidence="7">SCO family protein</fullName>
    </submittedName>
</protein>
<proteinExistence type="inferred from homology"/>
<sequence>MNEIVRARVALLAALLVAAAPVACSKPADTAPAPLAGAKIGGPFRLTDQDGRTVTDASFAGKYRVMYFGYTFCPDVCPTDMQTLGAGLRAFEAKDAARGAKVVPVFVTVDPERDTPAVLKPFVAAFHPRMIGLTGTPQAIAATAKDYAIFYEKQPPAPGGGYMVQHSRVAYLMDPQGKPLVLIPVDKTPDDVAAELGRWVR</sequence>
<dbReference type="FunFam" id="3.40.30.10:FF:000013">
    <property type="entry name" value="Blast:Protein SCO1 homolog, mitochondrial"/>
    <property type="match status" value="1"/>
</dbReference>
<dbReference type="GO" id="GO:0046872">
    <property type="term" value="F:metal ion binding"/>
    <property type="evidence" value="ECO:0007669"/>
    <property type="project" value="UniProtKB-KW"/>
</dbReference>
<comment type="similarity">
    <text evidence="1">Belongs to the SCO1/2 family.</text>
</comment>
<dbReference type="EMBL" id="SGIS01000007">
    <property type="protein sequence ID" value="RZF65323.1"/>
    <property type="molecule type" value="Genomic_DNA"/>
</dbReference>
<feature type="chain" id="PRO_5020313143" evidence="5">
    <location>
        <begin position="26"/>
        <end position="201"/>
    </location>
</feature>
<evidence type="ECO:0000256" key="5">
    <source>
        <dbReference type="SAM" id="SignalP"/>
    </source>
</evidence>
<evidence type="ECO:0000313" key="8">
    <source>
        <dbReference type="Proteomes" id="UP000292085"/>
    </source>
</evidence>
<keyword evidence="4" id="KW-1015">Disulfide bond</keyword>
<keyword evidence="8" id="KW-1185">Reference proteome</keyword>
<evidence type="ECO:0000256" key="1">
    <source>
        <dbReference type="ARBA" id="ARBA00010996"/>
    </source>
</evidence>
<evidence type="ECO:0000256" key="2">
    <source>
        <dbReference type="ARBA" id="ARBA00023008"/>
    </source>
</evidence>
<dbReference type="AlphaFoldDB" id="A0A4Q6XX34"/>
<feature type="disulfide bond" description="Redox-active" evidence="4">
    <location>
        <begin position="73"/>
        <end position="77"/>
    </location>
</feature>
<feature type="binding site" evidence="3">
    <location>
        <position position="77"/>
    </location>
    <ligand>
        <name>Cu cation</name>
        <dbReference type="ChEBI" id="CHEBI:23378"/>
    </ligand>
</feature>
<evidence type="ECO:0000256" key="3">
    <source>
        <dbReference type="PIRSR" id="PIRSR603782-1"/>
    </source>
</evidence>
<dbReference type="Pfam" id="PF02630">
    <property type="entry name" value="SCO1-SenC"/>
    <property type="match status" value="1"/>
</dbReference>
<keyword evidence="3" id="KW-0479">Metal-binding</keyword>
<evidence type="ECO:0000259" key="6">
    <source>
        <dbReference type="PROSITE" id="PS51352"/>
    </source>
</evidence>
<feature type="binding site" evidence="3">
    <location>
        <position position="73"/>
    </location>
    <ligand>
        <name>Cu cation</name>
        <dbReference type="ChEBI" id="CHEBI:23378"/>
    </ligand>
</feature>
<reference evidence="7 8" key="1">
    <citation type="submission" date="2019-02" db="EMBL/GenBank/DDBJ databases">
        <authorList>
            <person name="Li Y."/>
        </authorList>
    </citation>
    <scope>NUCLEOTIDE SEQUENCE [LARGE SCALE GENOMIC DNA]</scope>
    <source>
        <strain evidence="7 8">3-7</strain>
    </source>
</reference>
<dbReference type="InterPro" id="IPR036249">
    <property type="entry name" value="Thioredoxin-like_sf"/>
</dbReference>
<dbReference type="PROSITE" id="PS51352">
    <property type="entry name" value="THIOREDOXIN_2"/>
    <property type="match status" value="1"/>
</dbReference>
<dbReference type="OrthoDB" id="9790194at2"/>
<comment type="caution">
    <text evidence="7">The sequence shown here is derived from an EMBL/GenBank/DDBJ whole genome shotgun (WGS) entry which is preliminary data.</text>
</comment>
<keyword evidence="2 3" id="KW-0186">Copper</keyword>
<dbReference type="SUPFAM" id="SSF52833">
    <property type="entry name" value="Thioredoxin-like"/>
    <property type="match status" value="1"/>
</dbReference>
<dbReference type="InterPro" id="IPR003782">
    <property type="entry name" value="SCO1/SenC"/>
</dbReference>
<feature type="domain" description="Thioredoxin" evidence="6">
    <location>
        <begin position="35"/>
        <end position="201"/>
    </location>
</feature>
<evidence type="ECO:0000256" key="4">
    <source>
        <dbReference type="PIRSR" id="PIRSR603782-2"/>
    </source>
</evidence>
<feature type="binding site" evidence="3">
    <location>
        <position position="166"/>
    </location>
    <ligand>
        <name>Cu cation</name>
        <dbReference type="ChEBI" id="CHEBI:23378"/>
    </ligand>
</feature>
<dbReference type="Proteomes" id="UP000292085">
    <property type="component" value="Unassembled WGS sequence"/>
</dbReference>
<name>A0A4Q6XX34_9SPHN</name>
<dbReference type="InterPro" id="IPR013766">
    <property type="entry name" value="Thioredoxin_domain"/>
</dbReference>
<dbReference type="RefSeq" id="WP_130155855.1">
    <property type="nucleotide sequence ID" value="NZ_SGIS01000007.1"/>
</dbReference>
<dbReference type="CDD" id="cd02968">
    <property type="entry name" value="SCO"/>
    <property type="match status" value="1"/>
</dbReference>